<feature type="region of interest" description="Disordered" evidence="1">
    <location>
        <begin position="1"/>
        <end position="32"/>
    </location>
</feature>
<dbReference type="EMBL" id="VSSQ01045829">
    <property type="protein sequence ID" value="MPM99746.1"/>
    <property type="molecule type" value="Genomic_DNA"/>
</dbReference>
<comment type="caution">
    <text evidence="2">The sequence shown here is derived from an EMBL/GenBank/DDBJ whole genome shotgun (WGS) entry which is preliminary data.</text>
</comment>
<gene>
    <name evidence="2" type="ORF">SDC9_146940</name>
</gene>
<proteinExistence type="predicted"/>
<name>A0A645EDF8_9ZZZZ</name>
<reference evidence="2" key="1">
    <citation type="submission" date="2019-08" db="EMBL/GenBank/DDBJ databases">
        <authorList>
            <person name="Kucharzyk K."/>
            <person name="Murdoch R.W."/>
            <person name="Higgins S."/>
            <person name="Loffler F."/>
        </authorList>
    </citation>
    <scope>NUCLEOTIDE SEQUENCE</scope>
</reference>
<protein>
    <submittedName>
        <fullName evidence="2">Uncharacterized protein</fullName>
    </submittedName>
</protein>
<accession>A0A645EDF8</accession>
<sequence>MRTDGCEATLPDGVHGFQQFGSRPSGGMGVGEEPVSYLASEQLIDRLVERLAFDVPQGEVHRADGSHRDRPPAPVDATVEVLPGVLDPVRVQADQQRRDVISQIRRHRQFASVDRSIAPPDDPIIGGDLEGHVVAARAGKQNLGASDCPH</sequence>
<dbReference type="AlphaFoldDB" id="A0A645EDF8"/>
<evidence type="ECO:0000256" key="1">
    <source>
        <dbReference type="SAM" id="MobiDB-lite"/>
    </source>
</evidence>
<evidence type="ECO:0000313" key="2">
    <source>
        <dbReference type="EMBL" id="MPM99746.1"/>
    </source>
</evidence>
<organism evidence="2">
    <name type="scientific">bioreactor metagenome</name>
    <dbReference type="NCBI Taxonomy" id="1076179"/>
    <lineage>
        <taxon>unclassified sequences</taxon>
        <taxon>metagenomes</taxon>
        <taxon>ecological metagenomes</taxon>
    </lineage>
</organism>